<gene>
    <name evidence="1" type="ORF">E2562_007807</name>
</gene>
<organism evidence="1 2">
    <name type="scientific">Oryza meyeriana var. granulata</name>
    <dbReference type="NCBI Taxonomy" id="110450"/>
    <lineage>
        <taxon>Eukaryota</taxon>
        <taxon>Viridiplantae</taxon>
        <taxon>Streptophyta</taxon>
        <taxon>Embryophyta</taxon>
        <taxon>Tracheophyta</taxon>
        <taxon>Spermatophyta</taxon>
        <taxon>Magnoliopsida</taxon>
        <taxon>Liliopsida</taxon>
        <taxon>Poales</taxon>
        <taxon>Poaceae</taxon>
        <taxon>BOP clade</taxon>
        <taxon>Oryzoideae</taxon>
        <taxon>Oryzeae</taxon>
        <taxon>Oryzinae</taxon>
        <taxon>Oryza</taxon>
        <taxon>Oryza meyeriana</taxon>
    </lineage>
</organism>
<evidence type="ECO:0000313" key="1">
    <source>
        <dbReference type="EMBL" id="KAF0931997.1"/>
    </source>
</evidence>
<dbReference type="AlphaFoldDB" id="A0A6G1F509"/>
<keyword evidence="2" id="KW-1185">Reference proteome</keyword>
<dbReference type="Proteomes" id="UP000479710">
    <property type="component" value="Unassembled WGS sequence"/>
</dbReference>
<evidence type="ECO:0000313" key="2">
    <source>
        <dbReference type="Proteomes" id="UP000479710"/>
    </source>
</evidence>
<reference evidence="1 2" key="1">
    <citation type="submission" date="2019-11" db="EMBL/GenBank/DDBJ databases">
        <title>Whole genome sequence of Oryza granulata.</title>
        <authorList>
            <person name="Li W."/>
        </authorList>
    </citation>
    <scope>NUCLEOTIDE SEQUENCE [LARGE SCALE GENOMIC DNA]</scope>
    <source>
        <strain evidence="2">cv. Menghai</strain>
        <tissue evidence="1">Leaf</tissue>
    </source>
</reference>
<sequence length="113" mass="12226">MGLRRIGAAWWCAGGHYTEMVTLLPCLTSVLRSHFDADQAYLLHKSVLQSLDWWTGNDGLAGSSCWRGLVSRSANSGSDDDAKFKWDIDGEAEISSAPALRNADAPGLSTRPS</sequence>
<dbReference type="OrthoDB" id="10439677at2759"/>
<comment type="caution">
    <text evidence="1">The sequence shown here is derived from an EMBL/GenBank/DDBJ whole genome shotgun (WGS) entry which is preliminary data.</text>
</comment>
<proteinExistence type="predicted"/>
<accession>A0A6G1F509</accession>
<dbReference type="EMBL" id="SPHZ02000001">
    <property type="protein sequence ID" value="KAF0931997.1"/>
    <property type="molecule type" value="Genomic_DNA"/>
</dbReference>
<protein>
    <submittedName>
        <fullName evidence="1">Uncharacterized protein</fullName>
    </submittedName>
</protein>
<name>A0A6G1F509_9ORYZ</name>